<feature type="transmembrane region" description="Helical" evidence="1">
    <location>
        <begin position="318"/>
        <end position="340"/>
    </location>
</feature>
<dbReference type="AlphaFoldDB" id="A0A1B2EU86"/>
<evidence type="ECO:0000256" key="1">
    <source>
        <dbReference type="SAM" id="Phobius"/>
    </source>
</evidence>
<keyword evidence="4" id="KW-0614">Plasmid</keyword>
<reference evidence="4" key="1">
    <citation type="submission" date="2016-07" db="EMBL/GenBank/DDBJ databases">
        <title>Microvirga ossetica sp. nov. a new species of rhizobia isolated from root nodules of the legume species Vicia alpestris Steven originated from North Ossetia region in the Caucasus.</title>
        <authorList>
            <person name="Safronova V.I."/>
            <person name="Kuznetsova I.G."/>
            <person name="Sazanova A.L."/>
            <person name="Belimov A."/>
            <person name="Andronov E."/>
            <person name="Osledkin Y.S."/>
            <person name="Onishchuk O.P."/>
            <person name="Kurchak O.N."/>
            <person name="Shaposhnikov A.I."/>
            <person name="Willems A."/>
            <person name="Tikhonovich I.A."/>
        </authorList>
    </citation>
    <scope>NUCLEOTIDE SEQUENCE [LARGE SCALE GENOMIC DNA]</scope>
    <source>
        <strain evidence="4">V5/3M</strain>
        <plasmid evidence="4">unnamed3</plasmid>
    </source>
</reference>
<dbReference type="Pfam" id="PF00211">
    <property type="entry name" value="Guanylate_cyc"/>
    <property type="match status" value="1"/>
</dbReference>
<evidence type="ECO:0000259" key="3">
    <source>
        <dbReference type="PROSITE" id="PS50885"/>
    </source>
</evidence>
<dbReference type="GO" id="GO:0035556">
    <property type="term" value="P:intracellular signal transduction"/>
    <property type="evidence" value="ECO:0007669"/>
    <property type="project" value="InterPro"/>
</dbReference>
<dbReference type="PANTHER" id="PTHR43081">
    <property type="entry name" value="ADENYLATE CYCLASE, TERMINAL-DIFFERENTIATION SPECIFIC-RELATED"/>
    <property type="match status" value="1"/>
</dbReference>
<dbReference type="SUPFAM" id="SSF55073">
    <property type="entry name" value="Nucleotide cyclase"/>
    <property type="match status" value="1"/>
</dbReference>
<evidence type="ECO:0008006" key="5">
    <source>
        <dbReference type="Google" id="ProtNLM"/>
    </source>
</evidence>
<keyword evidence="1" id="KW-0472">Membrane</keyword>
<geneLocation type="plasmid" evidence="4">
    <name>unnamed3</name>
</geneLocation>
<feature type="domain" description="Guanylate cyclase" evidence="2">
    <location>
        <begin position="417"/>
        <end position="549"/>
    </location>
</feature>
<sequence>MTIVLMATSLGAVAAFVLIRNNASSRVIDQLQIDQAATEVGSKIANFLEKGPLALTRMQRLVDEHFLDLDDSERMVTYLIAEMRADRDLTWLSYSKAQTGAFIGVTRREGMLVLNRAAIDVDGGKPREWEIRADGTRVALAAVLQVPYDPRTAPWFLLGLQAIQPRWTDLYKFAEGQWGVSTVLRMRSPSSADGGGVATADFHLRVVDDFLSGLRIGRSGRATVIVPQPLGDPVVLGGGALPPETKTALDGMKNNISARDSRVAKVATGVFGNLVGNAPIVMDTRALTTASGRPWFLAVMVPAEEINGPIQQATRDTLLVILAFLALGVVVAVGMARLITRPIWKISEDMRRVGELHLSTTAPAPSFINELDMMGQTLAAMKACLRSFALYVPRELVRATLSSGRDIEPGGEIRTLTVMFTDVADFTKIAEPLSPEQASRELGSYFDILEDAITECGGLLDKFMGDGTMALFNAPNLLPDHAARACEAALTVQEHLVAFNTQRQAEGMMPFHTRIGLALGQAMVGNIGSSHRLAYTAIGDVVNLSSHLESLSKVYGTAILADGAVWESSGNQFEWRHLDRVAVAGREALVELYELLGRKGEVDSAKLRTRDLHEAALGSLIEGDFDRAELGFTAIVSADPRDHAAGVLLAYTLETRQTLAAARASGWRGVHVYTSKRPI</sequence>
<dbReference type="PROSITE" id="PS50885">
    <property type="entry name" value="HAMP"/>
    <property type="match status" value="1"/>
</dbReference>
<dbReference type="Gene3D" id="6.10.340.10">
    <property type="match status" value="1"/>
</dbReference>
<dbReference type="GO" id="GO:0006171">
    <property type="term" value="P:cAMP biosynthetic process"/>
    <property type="evidence" value="ECO:0007669"/>
    <property type="project" value="TreeGrafter"/>
</dbReference>
<dbReference type="InterPro" id="IPR003660">
    <property type="entry name" value="HAMP_dom"/>
</dbReference>
<keyword evidence="1" id="KW-0812">Transmembrane</keyword>
<accession>A0A1B2EU86</accession>
<dbReference type="PROSITE" id="PS50125">
    <property type="entry name" value="GUANYLATE_CYCLASE_2"/>
    <property type="match status" value="1"/>
</dbReference>
<gene>
    <name evidence="4" type="ORF">BB934_35285</name>
</gene>
<dbReference type="GO" id="GO:0016020">
    <property type="term" value="C:membrane"/>
    <property type="evidence" value="ECO:0007669"/>
    <property type="project" value="InterPro"/>
</dbReference>
<keyword evidence="1" id="KW-1133">Transmembrane helix</keyword>
<dbReference type="InterPro" id="IPR050697">
    <property type="entry name" value="Adenylyl/Guanylyl_Cyclase_3/4"/>
</dbReference>
<dbReference type="PANTHER" id="PTHR43081:SF1">
    <property type="entry name" value="ADENYLATE CYCLASE, TERMINAL-DIFFERENTIATION SPECIFIC"/>
    <property type="match status" value="1"/>
</dbReference>
<dbReference type="Pfam" id="PF00672">
    <property type="entry name" value="HAMP"/>
    <property type="match status" value="1"/>
</dbReference>
<evidence type="ECO:0000313" key="4">
    <source>
        <dbReference type="EMBL" id="ANY83529.1"/>
    </source>
</evidence>
<dbReference type="InterPro" id="IPR029787">
    <property type="entry name" value="Nucleotide_cyclase"/>
</dbReference>
<dbReference type="GO" id="GO:0004016">
    <property type="term" value="F:adenylate cyclase activity"/>
    <property type="evidence" value="ECO:0007669"/>
    <property type="project" value="UniProtKB-ARBA"/>
</dbReference>
<dbReference type="SMART" id="SM00044">
    <property type="entry name" value="CYCc"/>
    <property type="match status" value="1"/>
</dbReference>
<proteinExistence type="predicted"/>
<dbReference type="EMBL" id="CP016618">
    <property type="protein sequence ID" value="ANY83529.1"/>
    <property type="molecule type" value="Genomic_DNA"/>
</dbReference>
<dbReference type="InterPro" id="IPR001054">
    <property type="entry name" value="A/G_cyclase"/>
</dbReference>
<protein>
    <recommendedName>
        <fullName evidence="5">Guanylate cyclase domain-containing protein</fullName>
    </recommendedName>
</protein>
<dbReference type="Gene3D" id="3.30.70.1230">
    <property type="entry name" value="Nucleotide cyclase"/>
    <property type="match status" value="1"/>
</dbReference>
<evidence type="ECO:0000259" key="2">
    <source>
        <dbReference type="PROSITE" id="PS50125"/>
    </source>
</evidence>
<feature type="domain" description="HAMP" evidence="3">
    <location>
        <begin position="337"/>
        <end position="390"/>
    </location>
</feature>
<dbReference type="KEGG" id="moc:BB934_35285"/>
<dbReference type="CDD" id="cd07302">
    <property type="entry name" value="CHD"/>
    <property type="match status" value="1"/>
</dbReference>
<name>A0A1B2EU86_9HYPH</name>
<organism evidence="4">
    <name type="scientific">Microvirga ossetica</name>
    <dbReference type="NCBI Taxonomy" id="1882682"/>
    <lineage>
        <taxon>Bacteria</taxon>
        <taxon>Pseudomonadati</taxon>
        <taxon>Pseudomonadota</taxon>
        <taxon>Alphaproteobacteria</taxon>
        <taxon>Hyphomicrobiales</taxon>
        <taxon>Methylobacteriaceae</taxon>
        <taxon>Microvirga</taxon>
    </lineage>
</organism>